<accession>A0A131YBN3</accession>
<organism evidence="2">
    <name type="scientific">Rhipicephalus appendiculatus</name>
    <name type="common">Brown ear tick</name>
    <dbReference type="NCBI Taxonomy" id="34631"/>
    <lineage>
        <taxon>Eukaryota</taxon>
        <taxon>Metazoa</taxon>
        <taxon>Ecdysozoa</taxon>
        <taxon>Arthropoda</taxon>
        <taxon>Chelicerata</taxon>
        <taxon>Arachnida</taxon>
        <taxon>Acari</taxon>
        <taxon>Parasitiformes</taxon>
        <taxon>Ixodida</taxon>
        <taxon>Ixodoidea</taxon>
        <taxon>Ixodidae</taxon>
        <taxon>Rhipicephalinae</taxon>
        <taxon>Rhipicephalus</taxon>
        <taxon>Rhipicephalus</taxon>
    </lineage>
</organism>
<evidence type="ECO:0000313" key="2">
    <source>
        <dbReference type="EMBL" id="JAP76734.1"/>
    </source>
</evidence>
<keyword evidence="1" id="KW-0732">Signal</keyword>
<evidence type="ECO:0000256" key="1">
    <source>
        <dbReference type="SAM" id="SignalP"/>
    </source>
</evidence>
<feature type="chain" id="PRO_5007284513" description="Secreted protein" evidence="1">
    <location>
        <begin position="22"/>
        <end position="83"/>
    </location>
</feature>
<dbReference type="AlphaFoldDB" id="A0A131YBN3"/>
<sequence length="83" mass="9753">MNLLLLHNWFLILCFSRLSPSKRRRRRPTESKNLHVKINPGFLAICESEAAVFERYKLRCVPLTTDIPRMVPPCMLRLLICKS</sequence>
<name>A0A131YBN3_RHIAP</name>
<dbReference type="EMBL" id="GEDV01011823">
    <property type="protein sequence ID" value="JAP76734.1"/>
    <property type="molecule type" value="Transcribed_RNA"/>
</dbReference>
<protein>
    <recommendedName>
        <fullName evidence="3">Secreted protein</fullName>
    </recommendedName>
</protein>
<proteinExistence type="predicted"/>
<reference evidence="2" key="1">
    <citation type="journal article" date="2016" name="Ticks Tick Borne Dis.">
        <title>De novo assembly and annotation of the salivary gland transcriptome of Rhipicephalus appendiculatus male and female ticks during blood feeding.</title>
        <authorList>
            <person name="de Castro M.H."/>
            <person name="de Klerk D."/>
            <person name="Pienaar R."/>
            <person name="Latif A.A."/>
            <person name="Rees D.J."/>
            <person name="Mans B.J."/>
        </authorList>
    </citation>
    <scope>NUCLEOTIDE SEQUENCE</scope>
    <source>
        <tissue evidence="2">Salivary glands</tissue>
    </source>
</reference>
<feature type="signal peptide" evidence="1">
    <location>
        <begin position="1"/>
        <end position="21"/>
    </location>
</feature>
<evidence type="ECO:0008006" key="3">
    <source>
        <dbReference type="Google" id="ProtNLM"/>
    </source>
</evidence>